<sequence>MNRKKAKSEGYKVVIIGLILILMVGGYYFYLSNKSHKTEEEPVKITAVQEALMYNFDRNYPPTPKEVVKLYGKMTQCFYNEEYTDEEFEELALKIENLYDEELIANKTQDQYLQDLRWDIDNFKEQEIVISSCAVSSSADVDYYSVDENEFARLYCTFNLRKGTSLGSVEEVFLLRKDQKGHWKIYGFKLADNADNDE</sequence>
<dbReference type="RefSeq" id="WP_262575949.1">
    <property type="nucleotide sequence ID" value="NZ_JAOQKJ010000022.1"/>
</dbReference>
<organism evidence="2 3">
    <name type="scientific">Suilimivivens aceti</name>
    <dbReference type="NCBI Taxonomy" id="2981774"/>
    <lineage>
        <taxon>Bacteria</taxon>
        <taxon>Bacillati</taxon>
        <taxon>Bacillota</taxon>
        <taxon>Clostridia</taxon>
        <taxon>Lachnospirales</taxon>
        <taxon>Lachnospiraceae</taxon>
        <taxon>Suilimivivens</taxon>
    </lineage>
</organism>
<reference evidence="2 3" key="1">
    <citation type="journal article" date="2021" name="ISME Commun">
        <title>Automated analysis of genomic sequences facilitates high-throughput and comprehensive description of bacteria.</title>
        <authorList>
            <person name="Hitch T.C.A."/>
        </authorList>
    </citation>
    <scope>NUCLEOTIDE SEQUENCE [LARGE SCALE GENOMIC DNA]</scope>
    <source>
        <strain evidence="2 3">Sanger_18</strain>
    </source>
</reference>
<dbReference type="EMBL" id="JAOQKJ010000022">
    <property type="protein sequence ID" value="MCU6745947.1"/>
    <property type="molecule type" value="Genomic_DNA"/>
</dbReference>
<protein>
    <recommendedName>
        <fullName evidence="4">DUF4829 domain-containing protein</fullName>
    </recommendedName>
</protein>
<gene>
    <name evidence="2" type="ORF">OCV77_15875</name>
</gene>
<keyword evidence="1" id="KW-0812">Transmembrane</keyword>
<comment type="caution">
    <text evidence="2">The sequence shown here is derived from an EMBL/GenBank/DDBJ whole genome shotgun (WGS) entry which is preliminary data.</text>
</comment>
<keyword evidence="1" id="KW-1133">Transmembrane helix</keyword>
<keyword evidence="3" id="KW-1185">Reference proteome</keyword>
<proteinExistence type="predicted"/>
<name>A0ABT2T7R2_9FIRM</name>
<evidence type="ECO:0000256" key="1">
    <source>
        <dbReference type="SAM" id="Phobius"/>
    </source>
</evidence>
<feature type="transmembrane region" description="Helical" evidence="1">
    <location>
        <begin position="12"/>
        <end position="30"/>
    </location>
</feature>
<evidence type="ECO:0000313" key="2">
    <source>
        <dbReference type="EMBL" id="MCU6745947.1"/>
    </source>
</evidence>
<dbReference type="Pfam" id="PF20462">
    <property type="entry name" value="DUF6715"/>
    <property type="match status" value="1"/>
</dbReference>
<evidence type="ECO:0008006" key="4">
    <source>
        <dbReference type="Google" id="ProtNLM"/>
    </source>
</evidence>
<evidence type="ECO:0000313" key="3">
    <source>
        <dbReference type="Proteomes" id="UP001652432"/>
    </source>
</evidence>
<keyword evidence="1" id="KW-0472">Membrane</keyword>
<accession>A0ABT2T7R2</accession>
<dbReference type="Proteomes" id="UP001652432">
    <property type="component" value="Unassembled WGS sequence"/>
</dbReference>
<dbReference type="InterPro" id="IPR046563">
    <property type="entry name" value="DUF6715"/>
</dbReference>